<evidence type="ECO:0000313" key="3">
    <source>
        <dbReference type="Proteomes" id="UP000250043"/>
    </source>
</evidence>
<protein>
    <submittedName>
        <fullName evidence="2">Uncharacterized protein</fullName>
    </submittedName>
</protein>
<sequence length="312" mass="34266">MARLRRQLDASDSSVFWHTRVSPKKSRFGRPRTPVPFSESQLDALEANPEATTFISHNIFDDRRNSTLSTASCDKPLPPLPPVSPYLGAPVHSPWSHPSPESPAMNFISFPRKSNSRDFLSPRPSGSPRPMSPARPLSPTLSFIRFTRKSYGAIYKQLGTNIPFLNHSTMSLDDYGSSPHLGALRSGLGSEWSLVSCPELKCKHSSAEEGLTAAVSRNIPAHADVHDLHMEERGASPTMSSMDLWWSTDDDARSSLTTDTQAPSSLTPPLIAPSDTGTIFRKLPKALRPVVVLRRSRLRSSRGSVCNPSTLL</sequence>
<dbReference type="EMBL" id="KV722748">
    <property type="protein sequence ID" value="OCH83975.1"/>
    <property type="molecule type" value="Genomic_DNA"/>
</dbReference>
<dbReference type="Proteomes" id="UP000250043">
    <property type="component" value="Unassembled WGS sequence"/>
</dbReference>
<proteinExistence type="predicted"/>
<gene>
    <name evidence="2" type="ORF">OBBRIDRAFT_840059</name>
</gene>
<feature type="region of interest" description="Disordered" evidence="1">
    <location>
        <begin position="117"/>
        <end position="136"/>
    </location>
</feature>
<evidence type="ECO:0000256" key="1">
    <source>
        <dbReference type="SAM" id="MobiDB-lite"/>
    </source>
</evidence>
<dbReference type="OrthoDB" id="10475586at2759"/>
<name>A0A8E2AKH6_9APHY</name>
<evidence type="ECO:0000313" key="2">
    <source>
        <dbReference type="EMBL" id="OCH83975.1"/>
    </source>
</evidence>
<reference evidence="2 3" key="1">
    <citation type="submission" date="2016-07" db="EMBL/GenBank/DDBJ databases">
        <title>Draft genome of the white-rot fungus Obba rivulosa 3A-2.</title>
        <authorList>
            <consortium name="DOE Joint Genome Institute"/>
            <person name="Miettinen O."/>
            <person name="Riley R."/>
            <person name="Acob R."/>
            <person name="Barry K."/>
            <person name="Cullen D."/>
            <person name="De Vries R."/>
            <person name="Hainaut M."/>
            <person name="Hatakka A."/>
            <person name="Henrissat B."/>
            <person name="Hilden K."/>
            <person name="Kuo R."/>
            <person name="Labutti K."/>
            <person name="Lipzen A."/>
            <person name="Makela M.R."/>
            <person name="Sandor L."/>
            <person name="Spatafora J.W."/>
            <person name="Grigoriev I.V."/>
            <person name="Hibbett D.S."/>
        </authorList>
    </citation>
    <scope>NUCLEOTIDE SEQUENCE [LARGE SCALE GENOMIC DNA]</scope>
    <source>
        <strain evidence="2 3">3A-2</strain>
    </source>
</reference>
<keyword evidence="3" id="KW-1185">Reference proteome</keyword>
<accession>A0A8E2AKH6</accession>
<organism evidence="2 3">
    <name type="scientific">Obba rivulosa</name>
    <dbReference type="NCBI Taxonomy" id="1052685"/>
    <lineage>
        <taxon>Eukaryota</taxon>
        <taxon>Fungi</taxon>
        <taxon>Dikarya</taxon>
        <taxon>Basidiomycota</taxon>
        <taxon>Agaricomycotina</taxon>
        <taxon>Agaricomycetes</taxon>
        <taxon>Polyporales</taxon>
        <taxon>Gelatoporiaceae</taxon>
        <taxon>Obba</taxon>
    </lineage>
</organism>
<dbReference type="AlphaFoldDB" id="A0A8E2AKH6"/>